<evidence type="ECO:0000313" key="6">
    <source>
        <dbReference type="Proteomes" id="UP000077051"/>
    </source>
</evidence>
<protein>
    <recommendedName>
        <fullName evidence="4">Protein kinase domain-containing protein</fullName>
    </recommendedName>
</protein>
<dbReference type="AlphaFoldDB" id="A0A168P3J5"/>
<dbReference type="EMBL" id="AMYB01000002">
    <property type="protein sequence ID" value="OAD07116.1"/>
    <property type="molecule type" value="Genomic_DNA"/>
</dbReference>
<dbReference type="OrthoDB" id="410920at2759"/>
<feature type="region of interest" description="Disordered" evidence="3">
    <location>
        <begin position="240"/>
        <end position="274"/>
    </location>
</feature>
<dbReference type="InterPro" id="IPR000719">
    <property type="entry name" value="Prot_kinase_dom"/>
</dbReference>
<feature type="compositionally biased region" description="Polar residues" evidence="3">
    <location>
        <begin position="38"/>
        <end position="57"/>
    </location>
</feature>
<dbReference type="PROSITE" id="PS50011">
    <property type="entry name" value="PROTEIN_KINASE_DOM"/>
    <property type="match status" value="1"/>
</dbReference>
<keyword evidence="1" id="KW-0547">Nucleotide-binding</keyword>
<dbReference type="GO" id="GO:0005524">
    <property type="term" value="F:ATP binding"/>
    <property type="evidence" value="ECO:0007669"/>
    <property type="project" value="UniProtKB-KW"/>
</dbReference>
<dbReference type="InterPro" id="IPR011009">
    <property type="entry name" value="Kinase-like_dom_sf"/>
</dbReference>
<keyword evidence="2" id="KW-0067">ATP-binding</keyword>
<evidence type="ECO:0000256" key="1">
    <source>
        <dbReference type="ARBA" id="ARBA00022741"/>
    </source>
</evidence>
<dbReference type="Proteomes" id="UP000077051">
    <property type="component" value="Unassembled WGS sequence"/>
</dbReference>
<proteinExistence type="predicted"/>
<feature type="compositionally biased region" description="Polar residues" evidence="3">
    <location>
        <begin position="251"/>
        <end position="263"/>
    </location>
</feature>
<feature type="compositionally biased region" description="Polar residues" evidence="3">
    <location>
        <begin position="146"/>
        <end position="164"/>
    </location>
</feature>
<keyword evidence="6" id="KW-1185">Reference proteome</keyword>
<accession>A0A168P3J5</accession>
<dbReference type="GO" id="GO:0035556">
    <property type="term" value="P:intracellular signal transduction"/>
    <property type="evidence" value="ECO:0007669"/>
    <property type="project" value="TreeGrafter"/>
</dbReference>
<dbReference type="VEuPathDB" id="FungiDB:MUCCIDRAFT_107719"/>
<dbReference type="STRING" id="747725.A0A168P3J5"/>
<evidence type="ECO:0000313" key="5">
    <source>
        <dbReference type="EMBL" id="OAD07116.1"/>
    </source>
</evidence>
<reference evidence="5 6" key="1">
    <citation type="submission" date="2015-06" db="EMBL/GenBank/DDBJ databases">
        <title>Expansion of signal transduction pathways in fungi by whole-genome duplication.</title>
        <authorList>
            <consortium name="DOE Joint Genome Institute"/>
            <person name="Corrochano L.M."/>
            <person name="Kuo A."/>
            <person name="Marcet-Houben M."/>
            <person name="Polaino S."/>
            <person name="Salamov A."/>
            <person name="Villalobos J.M."/>
            <person name="Alvarez M.I."/>
            <person name="Avalos J."/>
            <person name="Benito E.P."/>
            <person name="Benoit I."/>
            <person name="Burger G."/>
            <person name="Camino L.P."/>
            <person name="Canovas D."/>
            <person name="Cerda-Olmedo E."/>
            <person name="Cheng J.-F."/>
            <person name="Dominguez A."/>
            <person name="Elias M."/>
            <person name="Eslava A.P."/>
            <person name="Glaser F."/>
            <person name="Grimwood J."/>
            <person name="Gutierrez G."/>
            <person name="Heitman J."/>
            <person name="Henrissat B."/>
            <person name="Iturriaga E.A."/>
            <person name="Lang B.F."/>
            <person name="Lavin J.L."/>
            <person name="Lee S."/>
            <person name="Li W."/>
            <person name="Lindquist E."/>
            <person name="Lopez-Garcia S."/>
            <person name="Luque E.M."/>
            <person name="Marcos A.T."/>
            <person name="Martin J."/>
            <person name="Mccluskey K."/>
            <person name="Medina H.R."/>
            <person name="Miralles-Duran A."/>
            <person name="Miyazaki A."/>
            <person name="Munoz-Torres E."/>
            <person name="Oguiza J.A."/>
            <person name="Ohm R."/>
            <person name="Olmedo M."/>
            <person name="Orejas M."/>
            <person name="Ortiz-Castellanos L."/>
            <person name="Pisabarro A.G."/>
            <person name="Rodriguez-Romero J."/>
            <person name="Ruiz-Herrera J."/>
            <person name="Ruiz-Vazquez R."/>
            <person name="Sanz C."/>
            <person name="Schackwitz W."/>
            <person name="Schmutz J."/>
            <person name="Shahriari M."/>
            <person name="Shelest E."/>
            <person name="Silva-Franco F."/>
            <person name="Soanes D."/>
            <person name="Syed K."/>
            <person name="Tagua V.G."/>
            <person name="Talbot N.J."/>
            <person name="Thon M."/>
            <person name="De Vries R.P."/>
            <person name="Wiebenga A."/>
            <person name="Yadav J.S."/>
            <person name="Braun E.L."/>
            <person name="Baker S."/>
            <person name="Garre V."/>
            <person name="Horwitz B."/>
            <person name="Torres-Martinez S."/>
            <person name="Idnurm A."/>
            <person name="Herrera-Estrella A."/>
            <person name="Gabaldon T."/>
            <person name="Grigoriev I.V."/>
        </authorList>
    </citation>
    <scope>NUCLEOTIDE SEQUENCE [LARGE SCALE GENOMIC DNA]</scope>
    <source>
        <strain evidence="5 6">CBS 277.49</strain>
    </source>
</reference>
<feature type="region of interest" description="Disordered" evidence="3">
    <location>
        <begin position="37"/>
        <end position="57"/>
    </location>
</feature>
<gene>
    <name evidence="5" type="ORF">MUCCIDRAFT_107719</name>
</gene>
<dbReference type="GO" id="GO:0004674">
    <property type="term" value="F:protein serine/threonine kinase activity"/>
    <property type="evidence" value="ECO:0007669"/>
    <property type="project" value="TreeGrafter"/>
</dbReference>
<dbReference type="Pfam" id="PF00069">
    <property type="entry name" value="Pkinase"/>
    <property type="match status" value="1"/>
</dbReference>
<evidence type="ECO:0000256" key="3">
    <source>
        <dbReference type="SAM" id="MobiDB-lite"/>
    </source>
</evidence>
<feature type="region of interest" description="Disordered" evidence="3">
    <location>
        <begin position="146"/>
        <end position="170"/>
    </location>
</feature>
<dbReference type="PANTHER" id="PTHR24346:SF30">
    <property type="entry name" value="MATERNAL EMBRYONIC LEUCINE ZIPPER KINASE"/>
    <property type="match status" value="1"/>
</dbReference>
<dbReference type="Gene3D" id="1.10.510.10">
    <property type="entry name" value="Transferase(Phosphotransferase) domain 1"/>
    <property type="match status" value="1"/>
</dbReference>
<dbReference type="SMART" id="SM00220">
    <property type="entry name" value="S_TKc"/>
    <property type="match status" value="1"/>
</dbReference>
<feature type="domain" description="Protein kinase" evidence="4">
    <location>
        <begin position="1"/>
        <end position="470"/>
    </location>
</feature>
<organism evidence="5 6">
    <name type="scientific">Mucor lusitanicus CBS 277.49</name>
    <dbReference type="NCBI Taxonomy" id="747725"/>
    <lineage>
        <taxon>Eukaryota</taxon>
        <taxon>Fungi</taxon>
        <taxon>Fungi incertae sedis</taxon>
        <taxon>Mucoromycota</taxon>
        <taxon>Mucoromycotina</taxon>
        <taxon>Mucoromycetes</taxon>
        <taxon>Mucorales</taxon>
        <taxon>Mucorineae</taxon>
        <taxon>Mucoraceae</taxon>
        <taxon>Mucor</taxon>
    </lineage>
</organism>
<dbReference type="PANTHER" id="PTHR24346">
    <property type="entry name" value="MAP/MICROTUBULE AFFINITY-REGULATING KINASE"/>
    <property type="match status" value="1"/>
</dbReference>
<dbReference type="GO" id="GO:0005737">
    <property type="term" value="C:cytoplasm"/>
    <property type="evidence" value="ECO:0007669"/>
    <property type="project" value="TreeGrafter"/>
</dbReference>
<name>A0A168P3J5_MUCCL</name>
<comment type="caution">
    <text evidence="5">The sequence shown here is derived from an EMBL/GenBank/DDBJ whole genome shotgun (WGS) entry which is preliminary data.</text>
</comment>
<evidence type="ECO:0000259" key="4">
    <source>
        <dbReference type="PROSITE" id="PS50011"/>
    </source>
</evidence>
<evidence type="ECO:0000256" key="2">
    <source>
        <dbReference type="ARBA" id="ARBA00022840"/>
    </source>
</evidence>
<sequence length="559" mass="62176">MPITHYSNNKHNSKTVRSNSLAEKKWWQKLALVRKAKSTSTSQRSGTTAAAQDWRTLSPNDPPLPFLLSVTSPSSCNNMAVSNPCSVVPSSIKISEADRFTSELAPIFKECQSNALYSFPPPPTSFSGAAAAVIAGGRDLYTIQETSETSTLSKNSNQINTSSSIKEDSFSRNMASSSLMSISRAHCNNIFHHNNSNDNMSLDGYETAPSSWSISPPTSPIKFKPIPNIRIIDVKYEDSVTTNDDDDDDANSLSISNAPTTDQLPPPSSSEPKMILVDEDDENDSVAFTPIFEWPTKFVKSPEPHFDSSLVGNEDECRLQFCKLVAQAYQQYRQGHHDSPKDVHVLFDEKDNIQGITIISHSGGRDDYLEFGGSPQYIAPELSICPSFNYEQSSIWALGVSLYRMLVGKYPFYSGSGRDLTHRELFRKMLTSDFVLSKALSSDVRDLIQRMLSPENARASFDLVMFHPWIQPYVCWSDSVVRDHQEQAEAAKAAAALLTTASAASSHLTSKSKSKKHRKRIKKAARIIRKVIRIIFKGPYPPPASYHDLVDPNYKKKNQ</sequence>
<dbReference type="SUPFAM" id="SSF56112">
    <property type="entry name" value="Protein kinase-like (PK-like)"/>
    <property type="match status" value="1"/>
</dbReference>